<evidence type="ECO:0000256" key="1">
    <source>
        <dbReference type="ARBA" id="ARBA00005254"/>
    </source>
</evidence>
<comment type="catalytic activity">
    <reaction evidence="3">
        <text>a (3S)-3-hydroxyacyl-CoA = a (2E)-enoyl-CoA + H2O</text>
        <dbReference type="Rhea" id="RHEA:16105"/>
        <dbReference type="ChEBI" id="CHEBI:15377"/>
        <dbReference type="ChEBI" id="CHEBI:57318"/>
        <dbReference type="ChEBI" id="CHEBI:58856"/>
        <dbReference type="EC" id="4.2.1.17"/>
    </reaction>
</comment>
<dbReference type="Gene3D" id="3.90.226.10">
    <property type="entry name" value="2-enoyl-CoA Hydratase, Chain A, domain 1"/>
    <property type="match status" value="1"/>
</dbReference>
<dbReference type="GO" id="GO:0004300">
    <property type="term" value="F:enoyl-CoA hydratase activity"/>
    <property type="evidence" value="ECO:0007669"/>
    <property type="project" value="UniProtKB-EC"/>
</dbReference>
<name>A0A7K1FGV8_9ACTN</name>
<keyword evidence="6" id="KW-0413">Isomerase</keyword>
<dbReference type="AlphaFoldDB" id="A0A7K1FGV8"/>
<dbReference type="InterPro" id="IPR014748">
    <property type="entry name" value="Enoyl-CoA_hydra_C"/>
</dbReference>
<organism evidence="6 7">
    <name type="scientific">Nakamurella alba</name>
    <dbReference type="NCBI Taxonomy" id="2665158"/>
    <lineage>
        <taxon>Bacteria</taxon>
        <taxon>Bacillati</taxon>
        <taxon>Actinomycetota</taxon>
        <taxon>Actinomycetes</taxon>
        <taxon>Nakamurellales</taxon>
        <taxon>Nakamurellaceae</taxon>
        <taxon>Nakamurella</taxon>
    </lineage>
</organism>
<dbReference type="SUPFAM" id="SSF52096">
    <property type="entry name" value="ClpP/crotonase"/>
    <property type="match status" value="1"/>
</dbReference>
<keyword evidence="7" id="KW-1185">Reference proteome</keyword>
<dbReference type="PANTHER" id="PTHR11941">
    <property type="entry name" value="ENOYL-COA HYDRATASE-RELATED"/>
    <property type="match status" value="1"/>
</dbReference>
<dbReference type="InterPro" id="IPR029045">
    <property type="entry name" value="ClpP/crotonase-like_dom_sf"/>
</dbReference>
<proteinExistence type="inferred from homology"/>
<sequence>MTQPHDSPAQPDGQVTLDVDGAVAVIRLDRPAKLNALTPAMTAALEQHLQAVDADPGLRCTVLTGTGRSFCVGSDIAGLDDYPTAWDFGLRKDYGDLLRAARTPVVAAVNGFAFGGGLELALGCDIRLAADTARFAAPEIKLGWIGGSGQAALLAHSVGPSNAARMILTGDPVDAPTALSWGLVTDVLPADELLSAALALAATIASRAPLAAQSAKIDLKAAYSMSLDDAIALERRMQTICFATADAAEGRAAFLARREPRFEGR</sequence>
<evidence type="ECO:0000313" key="6">
    <source>
        <dbReference type="EMBL" id="MTD13367.1"/>
    </source>
</evidence>
<dbReference type="PROSITE" id="PS00166">
    <property type="entry name" value="ENOYL_COA_HYDRATASE"/>
    <property type="match status" value="1"/>
</dbReference>
<comment type="catalytic activity">
    <reaction evidence="4">
        <text>a 4-saturated-(3S)-3-hydroxyacyl-CoA = a (3E)-enoyl-CoA + H2O</text>
        <dbReference type="Rhea" id="RHEA:20724"/>
        <dbReference type="ChEBI" id="CHEBI:15377"/>
        <dbReference type="ChEBI" id="CHEBI:58521"/>
        <dbReference type="ChEBI" id="CHEBI:137480"/>
        <dbReference type="EC" id="4.2.1.17"/>
    </reaction>
</comment>
<evidence type="ECO:0000256" key="5">
    <source>
        <dbReference type="RuleBase" id="RU003707"/>
    </source>
</evidence>
<evidence type="ECO:0000256" key="4">
    <source>
        <dbReference type="ARBA" id="ARBA00023717"/>
    </source>
</evidence>
<dbReference type="EMBL" id="WLYK01000001">
    <property type="protein sequence ID" value="MTD13367.1"/>
    <property type="molecule type" value="Genomic_DNA"/>
</dbReference>
<comment type="caution">
    <text evidence="6">The sequence shown here is derived from an EMBL/GenBank/DDBJ whole genome shotgun (WGS) entry which is preliminary data.</text>
</comment>
<keyword evidence="2" id="KW-0456">Lyase</keyword>
<reference evidence="6 7" key="1">
    <citation type="submission" date="2019-11" db="EMBL/GenBank/DDBJ databases">
        <authorList>
            <person name="Jiang L.-Q."/>
        </authorList>
    </citation>
    <scope>NUCLEOTIDE SEQUENCE [LARGE SCALE GENOMIC DNA]</scope>
    <source>
        <strain evidence="6 7">YIM 132087</strain>
    </source>
</reference>
<evidence type="ECO:0000256" key="3">
    <source>
        <dbReference type="ARBA" id="ARBA00023709"/>
    </source>
</evidence>
<dbReference type="GO" id="GO:0016853">
    <property type="term" value="F:isomerase activity"/>
    <property type="evidence" value="ECO:0007669"/>
    <property type="project" value="UniProtKB-KW"/>
</dbReference>
<dbReference type="Pfam" id="PF00378">
    <property type="entry name" value="ECH_1"/>
    <property type="match status" value="1"/>
</dbReference>
<dbReference type="RefSeq" id="WP_154767236.1">
    <property type="nucleotide sequence ID" value="NZ_WLYK01000001.1"/>
</dbReference>
<gene>
    <name evidence="6" type="ORF">GIS00_05325</name>
</gene>
<dbReference type="CDD" id="cd06558">
    <property type="entry name" value="crotonase-like"/>
    <property type="match status" value="1"/>
</dbReference>
<evidence type="ECO:0000313" key="7">
    <source>
        <dbReference type="Proteomes" id="UP000460221"/>
    </source>
</evidence>
<dbReference type="Proteomes" id="UP000460221">
    <property type="component" value="Unassembled WGS sequence"/>
</dbReference>
<dbReference type="GO" id="GO:0006635">
    <property type="term" value="P:fatty acid beta-oxidation"/>
    <property type="evidence" value="ECO:0007669"/>
    <property type="project" value="TreeGrafter"/>
</dbReference>
<evidence type="ECO:0000256" key="2">
    <source>
        <dbReference type="ARBA" id="ARBA00023239"/>
    </source>
</evidence>
<protein>
    <submittedName>
        <fullName evidence="6">Enoyl-CoA hydratase/isomerase family protein</fullName>
    </submittedName>
</protein>
<dbReference type="Gene3D" id="1.10.12.10">
    <property type="entry name" value="Lyase 2-enoyl-coa Hydratase, Chain A, domain 2"/>
    <property type="match status" value="1"/>
</dbReference>
<comment type="similarity">
    <text evidence="1 5">Belongs to the enoyl-CoA hydratase/isomerase family.</text>
</comment>
<accession>A0A7K1FGV8</accession>
<dbReference type="PANTHER" id="PTHR11941:SF54">
    <property type="entry name" value="ENOYL-COA HYDRATASE, MITOCHONDRIAL"/>
    <property type="match status" value="1"/>
</dbReference>
<dbReference type="InterPro" id="IPR018376">
    <property type="entry name" value="Enoyl-CoA_hyd/isom_CS"/>
</dbReference>
<dbReference type="InterPro" id="IPR001753">
    <property type="entry name" value="Enoyl-CoA_hydra/iso"/>
</dbReference>